<name>A0A814IZ40_9BILA</name>
<keyword evidence="2" id="KW-1185">Reference proteome</keyword>
<protein>
    <recommendedName>
        <fullName evidence="3">BIG2 domain-containing protein</fullName>
    </recommendedName>
</protein>
<dbReference type="AlphaFoldDB" id="A0A814IZ40"/>
<dbReference type="InterPro" id="IPR008964">
    <property type="entry name" value="Invasin/intimin_cell_adhesion"/>
</dbReference>
<gene>
    <name evidence="1" type="ORF">OXX778_LOCUS17838</name>
</gene>
<feature type="non-terminal residue" evidence="1">
    <location>
        <position position="1"/>
    </location>
</feature>
<dbReference type="SUPFAM" id="SSF49373">
    <property type="entry name" value="Invasin/intimin cell-adhesion fragments"/>
    <property type="match status" value="1"/>
</dbReference>
<evidence type="ECO:0008006" key="3">
    <source>
        <dbReference type="Google" id="ProtNLM"/>
    </source>
</evidence>
<proteinExistence type="predicted"/>
<dbReference type="OrthoDB" id="10679030at2759"/>
<accession>A0A814IZ40</accession>
<sequence>TWALKYRNASALKTVNFTGIGDNQWKVERITIKDAIMNQEGALRSDFLLVNTDGIDDIFNGIEIDVIAPSKQNQSINFNALPSKTIKVADFNPGATATSGLAVSYVSSNTAVATIVNGNIHVVGAGTTTITASQAGDHTYNAAFLVSQSFIVSKANQTITFNALPSKTMGDADFNPAATASSSLIVSYVCSNSEVAIIIDGLIHIVGNGTSTITASQVGDKNYFAATNVLQTLTITTGPIVTTYAPTSFTVLHGAKDSGTVNRLASNDGNVMVFSSSTSGTKRSDWYSSTFISKTPYSVKKLSINYDAKYSISRIQILYLYNWSTSFWTQIDSRTVSTKDILVTNNQNSPVNFISPTGEIRLRVYSSGGNKNYNCSVDWVKLIESDLVDSTDGFEQVDIDIGDSLVLVLTGVTGGTSEMLVIGSIRGVLCEKVLIEKVYSSSSKPDEIEKNINNVNNT</sequence>
<dbReference type="Proteomes" id="UP000663879">
    <property type="component" value="Unassembled WGS sequence"/>
</dbReference>
<dbReference type="Gene3D" id="2.60.40.1080">
    <property type="match status" value="1"/>
</dbReference>
<dbReference type="EMBL" id="CAJNOC010004691">
    <property type="protein sequence ID" value="CAF1030469.1"/>
    <property type="molecule type" value="Genomic_DNA"/>
</dbReference>
<evidence type="ECO:0000313" key="1">
    <source>
        <dbReference type="EMBL" id="CAF1030469.1"/>
    </source>
</evidence>
<evidence type="ECO:0000313" key="2">
    <source>
        <dbReference type="Proteomes" id="UP000663879"/>
    </source>
</evidence>
<comment type="caution">
    <text evidence="1">The sequence shown here is derived from an EMBL/GenBank/DDBJ whole genome shotgun (WGS) entry which is preliminary data.</text>
</comment>
<organism evidence="1 2">
    <name type="scientific">Brachionus calyciflorus</name>
    <dbReference type="NCBI Taxonomy" id="104777"/>
    <lineage>
        <taxon>Eukaryota</taxon>
        <taxon>Metazoa</taxon>
        <taxon>Spiralia</taxon>
        <taxon>Gnathifera</taxon>
        <taxon>Rotifera</taxon>
        <taxon>Eurotatoria</taxon>
        <taxon>Monogononta</taxon>
        <taxon>Pseudotrocha</taxon>
        <taxon>Ploima</taxon>
        <taxon>Brachionidae</taxon>
        <taxon>Brachionus</taxon>
    </lineage>
</organism>
<reference evidence="1" key="1">
    <citation type="submission" date="2021-02" db="EMBL/GenBank/DDBJ databases">
        <authorList>
            <person name="Nowell W R."/>
        </authorList>
    </citation>
    <scope>NUCLEOTIDE SEQUENCE</scope>
    <source>
        <strain evidence="1">Ploen Becks lab</strain>
    </source>
</reference>